<dbReference type="AlphaFoldDB" id="A0A9P6PMB3"/>
<evidence type="ECO:0000313" key="11">
    <source>
        <dbReference type="EMBL" id="KAG0248135.1"/>
    </source>
</evidence>
<dbReference type="PANTHER" id="PTHR13902">
    <property type="entry name" value="SERINE/THREONINE-PROTEIN KINASE WNK WITH NO LYSINE -RELATED"/>
    <property type="match status" value="1"/>
</dbReference>
<dbReference type="EC" id="2.7.11.1" evidence="1"/>
<evidence type="ECO:0000256" key="9">
    <source>
        <dbReference type="SAM" id="MobiDB-lite"/>
    </source>
</evidence>
<dbReference type="FunFam" id="3.30.200.20:FF:000075">
    <property type="entry name" value="Probable serine/threonine-protein kinase WNK1"/>
    <property type="match status" value="1"/>
</dbReference>
<feature type="compositionally biased region" description="Acidic residues" evidence="9">
    <location>
        <begin position="408"/>
        <end position="420"/>
    </location>
</feature>
<name>A0A9P6PMB3_9FUNG</name>
<dbReference type="SUPFAM" id="SSF56112">
    <property type="entry name" value="Protein kinase-like (PK-like)"/>
    <property type="match status" value="1"/>
</dbReference>
<feature type="region of interest" description="Disordered" evidence="9">
    <location>
        <begin position="1"/>
        <end position="23"/>
    </location>
</feature>
<dbReference type="Gene3D" id="1.10.510.10">
    <property type="entry name" value="Transferase(Phosphotransferase) domain 1"/>
    <property type="match status" value="1"/>
</dbReference>
<evidence type="ECO:0000256" key="3">
    <source>
        <dbReference type="ARBA" id="ARBA00022679"/>
    </source>
</evidence>
<evidence type="ECO:0000256" key="2">
    <source>
        <dbReference type="ARBA" id="ARBA00022527"/>
    </source>
</evidence>
<evidence type="ECO:0000259" key="10">
    <source>
        <dbReference type="PROSITE" id="PS50011"/>
    </source>
</evidence>
<dbReference type="Pfam" id="PF00069">
    <property type="entry name" value="Pkinase"/>
    <property type="match status" value="1"/>
</dbReference>
<reference evidence="11" key="1">
    <citation type="journal article" date="2020" name="Fungal Divers.">
        <title>Resolving the Mortierellaceae phylogeny through synthesis of multi-gene phylogenetics and phylogenomics.</title>
        <authorList>
            <person name="Vandepol N."/>
            <person name="Liber J."/>
            <person name="Desiro A."/>
            <person name="Na H."/>
            <person name="Kennedy M."/>
            <person name="Barry K."/>
            <person name="Grigoriev I.V."/>
            <person name="Miller A.N."/>
            <person name="O'Donnell K."/>
            <person name="Stajich J.E."/>
            <person name="Bonito G."/>
        </authorList>
    </citation>
    <scope>NUCLEOTIDE SEQUENCE</scope>
    <source>
        <strain evidence="11">KOD948</strain>
    </source>
</reference>
<dbReference type="EMBL" id="JAAAJA010001091">
    <property type="protein sequence ID" value="KAG0248135.1"/>
    <property type="molecule type" value="Genomic_DNA"/>
</dbReference>
<evidence type="ECO:0000313" key="12">
    <source>
        <dbReference type="Proteomes" id="UP000726737"/>
    </source>
</evidence>
<gene>
    <name evidence="11" type="primary">WNK4</name>
    <name evidence="11" type="ORF">BG011_000445</name>
</gene>
<dbReference type="Proteomes" id="UP000726737">
    <property type="component" value="Unassembled WGS sequence"/>
</dbReference>
<comment type="caution">
    <text evidence="11">The sequence shown here is derived from an EMBL/GenBank/DDBJ whole genome shotgun (WGS) entry which is preliminary data.</text>
</comment>
<dbReference type="InterPro" id="IPR000719">
    <property type="entry name" value="Prot_kinase_dom"/>
</dbReference>
<feature type="region of interest" description="Disordered" evidence="9">
    <location>
        <begin position="396"/>
        <end position="448"/>
    </location>
</feature>
<dbReference type="SMART" id="SM00220">
    <property type="entry name" value="S_TKc"/>
    <property type="match status" value="1"/>
</dbReference>
<keyword evidence="3" id="KW-0808">Transferase</keyword>
<comment type="catalytic activity">
    <reaction evidence="8">
        <text>L-seryl-[protein] + ATP = O-phospho-L-seryl-[protein] + ADP + H(+)</text>
        <dbReference type="Rhea" id="RHEA:17989"/>
        <dbReference type="Rhea" id="RHEA-COMP:9863"/>
        <dbReference type="Rhea" id="RHEA-COMP:11604"/>
        <dbReference type="ChEBI" id="CHEBI:15378"/>
        <dbReference type="ChEBI" id="CHEBI:29999"/>
        <dbReference type="ChEBI" id="CHEBI:30616"/>
        <dbReference type="ChEBI" id="CHEBI:83421"/>
        <dbReference type="ChEBI" id="CHEBI:456216"/>
        <dbReference type="EC" id="2.7.11.1"/>
    </reaction>
</comment>
<keyword evidence="12" id="KW-1185">Reference proteome</keyword>
<keyword evidence="4" id="KW-0547">Nucleotide-binding</keyword>
<keyword evidence="6" id="KW-0067">ATP-binding</keyword>
<feature type="compositionally biased region" description="Polar residues" evidence="9">
    <location>
        <begin position="900"/>
        <end position="923"/>
    </location>
</feature>
<sequence length="1000" mass="109960">MGASSPSDQADTDGDAPLETDPTGRFQRLNEVLGEGAYKHVYKAIDQEEGVEVAWNQLRIDHLTKKEAQKILSEIEILQSIRNDHIINFYASWSTKAPNGGERVVFVTELMSSGTLKQYLKKTLKGALKPKVLKSWCRQILQGLVYLHTHDPPIIHRDLKCDNIFVNGNNGQLKIGDLGLAVVRHRTHVSSVLGTPEFMAPELYDEKYDEKVDIYAFGMCVLEMVTKEYPYSECTNQAQIYRKVTLGIKPKSLDHVQDPEVREFINRCLDHDDHTRPSAQELLDSDFLKPCLAIPSHPGSIFFNYPNRSMPEGLEATDSPLSAYVTNSFNRSSFAEQFASSSISPTPINSLPAPSTSVLPRTYPMPNKITPPPISIPAPEFTTTTVDADNKTYHIRSNLMPQTPTSVEQDDDNSAPEETVEQGTDRTSEQQETEASNAEPPTLHSHANEKTCSIQVVQYGESTGDQLNLKMICTCPVAGPRDVNVAAGTHEIKFPFDLKEDTVELVVDEMIREQILSGDDREEAASRIHELIDSVVLARKEHARVAKERARINKAHHASDRTNRSASNAPKNGHHRQLNVPPIDDLDQYGTSPTESMYDHYSSIGSNASIGWNYHDSSIESDQGYGTVPPQQPPVITEATFPPLMSRSKSAETDEHTFDDKHGNQQHLASYSEAVQHPATEHPSLVPCVNNGSPSASRPQSVYSADVKRGSVPSMDMKPALMNGGSGTLRDIETAATLERKKHIDDDVGYTSPYRHGVSSSSISSHRRSPSVDASVFIAPLVPTSASLHVGPSEPSTMSPTKTPGTLVEQEIPSPTLSGGLSTRSVAASTPNGISAATFALLVPGVQSEHQTSHSADVRDHEPQHSHLQTHTTFHRPSLSSVESVVASDTKKDIEPLTNKLPNQDRTNGGSAYANGSNYSSCPEMSDDEDILDEDLKTLRETQRQELELMRLQHVQQWEKMMRLKEQKGQQGIRRKSDVDGIPPAAPSRAPASTPGPAPV</sequence>
<dbReference type="FunFam" id="1.10.510.10:FF:001565">
    <property type="entry name" value="WNK protein kinase"/>
    <property type="match status" value="1"/>
</dbReference>
<organism evidence="11 12">
    <name type="scientific">Mortierella polycephala</name>
    <dbReference type="NCBI Taxonomy" id="41804"/>
    <lineage>
        <taxon>Eukaryota</taxon>
        <taxon>Fungi</taxon>
        <taxon>Fungi incertae sedis</taxon>
        <taxon>Mucoromycota</taxon>
        <taxon>Mortierellomycotina</taxon>
        <taxon>Mortierellomycetes</taxon>
        <taxon>Mortierellales</taxon>
        <taxon>Mortierellaceae</taxon>
        <taxon>Mortierella</taxon>
    </lineage>
</organism>
<comment type="catalytic activity">
    <reaction evidence="7">
        <text>L-threonyl-[protein] + ATP = O-phospho-L-threonyl-[protein] + ADP + H(+)</text>
        <dbReference type="Rhea" id="RHEA:46608"/>
        <dbReference type="Rhea" id="RHEA-COMP:11060"/>
        <dbReference type="Rhea" id="RHEA-COMP:11605"/>
        <dbReference type="ChEBI" id="CHEBI:15378"/>
        <dbReference type="ChEBI" id="CHEBI:30013"/>
        <dbReference type="ChEBI" id="CHEBI:30616"/>
        <dbReference type="ChEBI" id="CHEBI:61977"/>
        <dbReference type="ChEBI" id="CHEBI:456216"/>
        <dbReference type="EC" id="2.7.11.1"/>
    </reaction>
</comment>
<dbReference type="PROSITE" id="PS50011">
    <property type="entry name" value="PROTEIN_KINASE_DOM"/>
    <property type="match status" value="1"/>
</dbReference>
<feature type="region of interest" description="Disordered" evidence="9">
    <location>
        <begin position="864"/>
        <end position="927"/>
    </location>
</feature>
<dbReference type="InterPro" id="IPR011009">
    <property type="entry name" value="Kinase-like_dom_sf"/>
</dbReference>
<feature type="domain" description="Protein kinase" evidence="10">
    <location>
        <begin position="27"/>
        <end position="288"/>
    </location>
</feature>
<feature type="compositionally biased region" description="Basic and acidic residues" evidence="9">
    <location>
        <begin position="550"/>
        <end position="563"/>
    </location>
</feature>
<dbReference type="InterPro" id="IPR050588">
    <property type="entry name" value="WNK_Ser-Thr_kinase"/>
</dbReference>
<feature type="region of interest" description="Disordered" evidence="9">
    <location>
        <begin position="675"/>
        <end position="727"/>
    </location>
</feature>
<dbReference type="InterPro" id="IPR008271">
    <property type="entry name" value="Ser/Thr_kinase_AS"/>
</dbReference>
<evidence type="ECO:0000256" key="6">
    <source>
        <dbReference type="ARBA" id="ARBA00022840"/>
    </source>
</evidence>
<proteinExistence type="predicted"/>
<evidence type="ECO:0000256" key="4">
    <source>
        <dbReference type="ARBA" id="ARBA00022741"/>
    </source>
</evidence>
<protein>
    <recommendedName>
        <fullName evidence="1">non-specific serine/threonine protein kinase</fullName>
        <ecNumber evidence="1">2.7.11.1</ecNumber>
    </recommendedName>
</protein>
<dbReference type="GO" id="GO:0004674">
    <property type="term" value="F:protein serine/threonine kinase activity"/>
    <property type="evidence" value="ECO:0007669"/>
    <property type="project" value="UniProtKB-KW"/>
</dbReference>
<evidence type="ECO:0000256" key="7">
    <source>
        <dbReference type="ARBA" id="ARBA00047899"/>
    </source>
</evidence>
<evidence type="ECO:0000256" key="8">
    <source>
        <dbReference type="ARBA" id="ARBA00048679"/>
    </source>
</evidence>
<feature type="region of interest" description="Disordered" evidence="9">
    <location>
        <begin position="550"/>
        <end position="594"/>
    </location>
</feature>
<feature type="compositionally biased region" description="Polar residues" evidence="9">
    <location>
        <begin position="690"/>
        <end position="703"/>
    </location>
</feature>
<keyword evidence="5 11" id="KW-0418">Kinase</keyword>
<dbReference type="OrthoDB" id="4062651at2759"/>
<dbReference type="PROSITE" id="PS00108">
    <property type="entry name" value="PROTEIN_KINASE_ST"/>
    <property type="match status" value="1"/>
</dbReference>
<evidence type="ECO:0000256" key="1">
    <source>
        <dbReference type="ARBA" id="ARBA00012513"/>
    </source>
</evidence>
<keyword evidence="2" id="KW-0723">Serine/threonine-protein kinase</keyword>
<accession>A0A9P6PMB3</accession>
<dbReference type="Gene3D" id="3.10.20.90">
    <property type="entry name" value="Phosphatidylinositol 3-kinase Catalytic Subunit, Chain A, domain 1"/>
    <property type="match status" value="1"/>
</dbReference>
<evidence type="ECO:0000256" key="5">
    <source>
        <dbReference type="ARBA" id="ARBA00022777"/>
    </source>
</evidence>
<feature type="region of interest" description="Disordered" evidence="9">
    <location>
        <begin position="962"/>
        <end position="1000"/>
    </location>
</feature>
<dbReference type="GO" id="GO:0005524">
    <property type="term" value="F:ATP binding"/>
    <property type="evidence" value="ECO:0007669"/>
    <property type="project" value="UniProtKB-KW"/>
</dbReference>
<dbReference type="Gene3D" id="3.30.200.20">
    <property type="entry name" value="Phosphorylase Kinase, domain 1"/>
    <property type="match status" value="1"/>
</dbReference>
<dbReference type="CDD" id="cd13983">
    <property type="entry name" value="STKc_WNK"/>
    <property type="match status" value="1"/>
</dbReference>